<evidence type="ECO:0000313" key="2">
    <source>
        <dbReference type="Proteomes" id="UP000521199"/>
    </source>
</evidence>
<dbReference type="RefSeq" id="WP_183960399.1">
    <property type="nucleotide sequence ID" value="NZ_JACHHP010000002.1"/>
</dbReference>
<keyword evidence="2" id="KW-1185">Reference proteome</keyword>
<accession>A0A7W8D4P3</accession>
<protein>
    <recommendedName>
        <fullName evidence="3">PQQ-like beta-propeller repeat protein</fullName>
    </recommendedName>
</protein>
<dbReference type="Gene3D" id="2.130.10.10">
    <property type="entry name" value="YVTN repeat-like/Quinoprotein amine dehydrogenase"/>
    <property type="match status" value="1"/>
</dbReference>
<comment type="caution">
    <text evidence="1">The sequence shown here is derived from an EMBL/GenBank/DDBJ whole genome shotgun (WGS) entry which is preliminary data.</text>
</comment>
<dbReference type="EMBL" id="JACHHP010000002">
    <property type="protein sequence ID" value="MBB5207881.1"/>
    <property type="molecule type" value="Genomic_DNA"/>
</dbReference>
<reference evidence="1 2" key="1">
    <citation type="submission" date="2020-08" db="EMBL/GenBank/DDBJ databases">
        <title>Genomic Encyclopedia of Type Strains, Phase IV (KMG-IV): sequencing the most valuable type-strain genomes for metagenomic binning, comparative biology and taxonomic classification.</title>
        <authorList>
            <person name="Goeker M."/>
        </authorList>
    </citation>
    <scope>NUCLEOTIDE SEQUENCE [LARGE SCALE GENOMIC DNA]</scope>
    <source>
        <strain evidence="1 2">DSM 24163</strain>
    </source>
</reference>
<evidence type="ECO:0000313" key="1">
    <source>
        <dbReference type="EMBL" id="MBB5207881.1"/>
    </source>
</evidence>
<proteinExistence type="predicted"/>
<dbReference type="AlphaFoldDB" id="A0A7W8D4P3"/>
<dbReference type="SUPFAM" id="SSF50998">
    <property type="entry name" value="Quinoprotein alcohol dehydrogenase-like"/>
    <property type="match status" value="1"/>
</dbReference>
<sequence length="423" mass="43482">MAPREQALPQSIPSKPAWQHALSLTEQVNSCAISADGARVVAGTSQEFGQGQFAVVCFDADGNQRWRQPVGTPQAYQGVFWVAISADGTTVAAGGELADGSSGFLVAFDGGTGASLYENTALPARVNQVSLSDDGNTLLACYLDTIALYRRGSTPVFAQVDTYSVAAHHTIESAMLSGDGTRAVAGSIHYVQSATTSATASATAGSTATATVGAVVSASISPVGGFEDITTTDFDSGVMRVAVTADGSAWGGALHDASCVCFLAGATRLPVWRHRCPVAANIAYAFDIAGSASGTVSLAYGVNLVADPDPGAPQGAVISLTCDAQATPPVPVQRWCTPTRFAVNPGVSLDRAATLVTATDGKPDPGHETTESAGNFYLFDNIANSLLWSYPTPKMNWPMAIAANGRAIVGASDDGRVYYWAGA</sequence>
<dbReference type="InterPro" id="IPR015943">
    <property type="entry name" value="WD40/YVTN_repeat-like_dom_sf"/>
</dbReference>
<organism evidence="1 2">
    <name type="scientific">Chiayiivirga flava</name>
    <dbReference type="NCBI Taxonomy" id="659595"/>
    <lineage>
        <taxon>Bacteria</taxon>
        <taxon>Pseudomonadati</taxon>
        <taxon>Pseudomonadota</taxon>
        <taxon>Gammaproteobacteria</taxon>
        <taxon>Lysobacterales</taxon>
        <taxon>Lysobacteraceae</taxon>
        <taxon>Chiayiivirga</taxon>
    </lineage>
</organism>
<dbReference type="Proteomes" id="UP000521199">
    <property type="component" value="Unassembled WGS sequence"/>
</dbReference>
<evidence type="ECO:0008006" key="3">
    <source>
        <dbReference type="Google" id="ProtNLM"/>
    </source>
</evidence>
<name>A0A7W8D4P3_9GAMM</name>
<dbReference type="InterPro" id="IPR011047">
    <property type="entry name" value="Quinoprotein_ADH-like_sf"/>
</dbReference>
<gene>
    <name evidence="1" type="ORF">HNQ52_001410</name>
</gene>